<dbReference type="EMBL" id="JAVJGV010000001">
    <property type="protein sequence ID" value="MDR5601864.1"/>
    <property type="molecule type" value="Genomic_DNA"/>
</dbReference>
<dbReference type="CDD" id="cd01392">
    <property type="entry name" value="HTH_LacI"/>
    <property type="match status" value="1"/>
</dbReference>
<dbReference type="PRINTS" id="PR00036">
    <property type="entry name" value="HTHLACI"/>
</dbReference>
<sequence length="329" mass="36629">MTVTIYDVAREARVSMATVSRVVNGNQNVKPETRDKVNEVIKRLNYRPNAVARGLASKRTTTVGVIIPDISNIYYSQLARGLEDIATMYKYHTIISNSDNDPDKEKEIFNNLLSKQVDGIIFLGGTLTEDIKEQISRASIPVVVSGTNGKDDGIASVNIDFVKASEEVTEKLVQSGATKFAFVGGGYSKKAQEDAYDGLKKVLEKHNLTVDQHLLYVGKETYKDGLRAFEKLSEYRPDVVLSISDEQAIGIVHAALDHGLEVPKDIQVVSFNNTRLVEMVRPQLSSVIQPLYDIGAVGMRLLTKYMNNEEIEDHNVILPHKIQYRGTTR</sequence>
<keyword evidence="7 8" id="KW-0804">Transcription</keyword>
<dbReference type="InterPro" id="IPR010982">
    <property type="entry name" value="Lambda_DNA-bd_dom_sf"/>
</dbReference>
<name>A0ABU1EUQ9_9STAP</name>
<evidence type="ECO:0000313" key="10">
    <source>
        <dbReference type="EMBL" id="MDR5601864.1"/>
    </source>
</evidence>
<dbReference type="Gene3D" id="3.40.50.2300">
    <property type="match status" value="2"/>
</dbReference>
<gene>
    <name evidence="10" type="primary">ccpA</name>
    <name evidence="10" type="ORF">RCO12_00300</name>
</gene>
<dbReference type="RefSeq" id="WP_309550883.1">
    <property type="nucleotide sequence ID" value="NZ_JAVJGV010000001.1"/>
</dbReference>
<comment type="caution">
    <text evidence="10">The sequence shown here is derived from an EMBL/GenBank/DDBJ whole genome shotgun (WGS) entry which is preliminary data.</text>
</comment>
<feature type="domain" description="HTH lacI-type" evidence="9">
    <location>
        <begin position="3"/>
        <end position="57"/>
    </location>
</feature>
<evidence type="ECO:0000256" key="8">
    <source>
        <dbReference type="RuleBase" id="RU368079"/>
    </source>
</evidence>
<evidence type="ECO:0000256" key="1">
    <source>
        <dbReference type="ARBA" id="ARBA00002629"/>
    </source>
</evidence>
<keyword evidence="11" id="KW-1185">Reference proteome</keyword>
<dbReference type="InterPro" id="IPR028082">
    <property type="entry name" value="Peripla_BP_I"/>
</dbReference>
<dbReference type="InterPro" id="IPR046335">
    <property type="entry name" value="LacI/GalR-like_sensor"/>
</dbReference>
<protein>
    <recommendedName>
        <fullName evidence="2 8">Catabolite control protein A</fullName>
    </recommendedName>
</protein>
<dbReference type="Gene3D" id="1.10.260.40">
    <property type="entry name" value="lambda repressor-like DNA-binding domains"/>
    <property type="match status" value="1"/>
</dbReference>
<comment type="function">
    <text evidence="1 8">Global transcriptional regulator of carbon catabolite repression (CCR) and carbon catabolite activation (CCA), which ensures optimal energy usage under diverse conditions.</text>
</comment>
<evidence type="ECO:0000256" key="5">
    <source>
        <dbReference type="ARBA" id="ARBA00023125"/>
    </source>
</evidence>
<dbReference type="SUPFAM" id="SSF53822">
    <property type="entry name" value="Periplasmic binding protein-like I"/>
    <property type="match status" value="1"/>
</dbReference>
<organism evidence="10 11">
    <name type="scientific">Staphylococcus coagulans</name>
    <dbReference type="NCBI Taxonomy" id="74706"/>
    <lineage>
        <taxon>Bacteria</taxon>
        <taxon>Bacillati</taxon>
        <taxon>Bacillota</taxon>
        <taxon>Bacilli</taxon>
        <taxon>Bacillales</taxon>
        <taxon>Staphylococcaceae</taxon>
        <taxon>Staphylococcus</taxon>
    </lineage>
</organism>
<proteinExistence type="predicted"/>
<dbReference type="InterPro" id="IPR000843">
    <property type="entry name" value="HTH_LacI"/>
</dbReference>
<evidence type="ECO:0000256" key="2">
    <source>
        <dbReference type="ARBA" id="ARBA00019435"/>
    </source>
</evidence>
<evidence type="ECO:0000313" key="11">
    <source>
        <dbReference type="Proteomes" id="UP001255050"/>
    </source>
</evidence>
<reference evidence="10 11" key="1">
    <citation type="submission" date="2023-08" db="EMBL/GenBank/DDBJ databases">
        <title>Whole genome sequencing of Staphylococcus coagulans NN-2474.</title>
        <authorList>
            <person name="Kropotov V.S."/>
            <person name="Boriskina E.V."/>
            <person name="Gordinskaya N.A."/>
            <person name="Shkurkina I.S."/>
            <person name="Kryazhev D.V."/>
            <person name="Alekseeva A.E."/>
            <person name="Makhova M.A."/>
        </authorList>
    </citation>
    <scope>NUCLEOTIDE SEQUENCE [LARGE SCALE GENOMIC DNA]</scope>
    <source>
        <strain evidence="10 11">NN-2474</strain>
    </source>
</reference>
<dbReference type="InterPro" id="IPR006377">
    <property type="entry name" value="CcpA"/>
</dbReference>
<evidence type="ECO:0000256" key="7">
    <source>
        <dbReference type="ARBA" id="ARBA00023163"/>
    </source>
</evidence>
<keyword evidence="3 8" id="KW-0678">Repressor</keyword>
<accession>A0ABU1EUQ9</accession>
<evidence type="ECO:0000259" key="9">
    <source>
        <dbReference type="PROSITE" id="PS50932"/>
    </source>
</evidence>
<keyword evidence="4 8" id="KW-0805">Transcription regulation</keyword>
<keyword evidence="6 8" id="KW-0010">Activator</keyword>
<evidence type="ECO:0000256" key="3">
    <source>
        <dbReference type="ARBA" id="ARBA00022491"/>
    </source>
</evidence>
<dbReference type="NCBIfam" id="TIGR01481">
    <property type="entry name" value="ccpA"/>
    <property type="match status" value="1"/>
</dbReference>
<keyword evidence="5 8" id="KW-0238">DNA-binding</keyword>
<dbReference type="PANTHER" id="PTHR30146:SF150">
    <property type="entry name" value="ARABINOSE METABOLISM TRANSCRIPTIONAL REPRESSOR"/>
    <property type="match status" value="1"/>
</dbReference>
<dbReference type="Pfam" id="PF00356">
    <property type="entry name" value="LacI"/>
    <property type="match status" value="1"/>
</dbReference>
<dbReference type="Pfam" id="PF13377">
    <property type="entry name" value="Peripla_BP_3"/>
    <property type="match status" value="1"/>
</dbReference>
<dbReference type="PANTHER" id="PTHR30146">
    <property type="entry name" value="LACI-RELATED TRANSCRIPTIONAL REPRESSOR"/>
    <property type="match status" value="1"/>
</dbReference>
<dbReference type="PROSITE" id="PS00356">
    <property type="entry name" value="HTH_LACI_1"/>
    <property type="match status" value="1"/>
</dbReference>
<dbReference type="SMART" id="SM00354">
    <property type="entry name" value="HTH_LACI"/>
    <property type="match status" value="1"/>
</dbReference>
<evidence type="ECO:0000256" key="6">
    <source>
        <dbReference type="ARBA" id="ARBA00023159"/>
    </source>
</evidence>
<dbReference type="Proteomes" id="UP001255050">
    <property type="component" value="Unassembled WGS sequence"/>
</dbReference>
<evidence type="ECO:0000256" key="4">
    <source>
        <dbReference type="ARBA" id="ARBA00023015"/>
    </source>
</evidence>
<dbReference type="PROSITE" id="PS50932">
    <property type="entry name" value="HTH_LACI_2"/>
    <property type="match status" value="1"/>
</dbReference>
<dbReference type="SUPFAM" id="SSF47413">
    <property type="entry name" value="lambda repressor-like DNA-binding domains"/>
    <property type="match status" value="1"/>
</dbReference>